<dbReference type="Pfam" id="PF22725">
    <property type="entry name" value="GFO_IDH_MocA_C3"/>
    <property type="match status" value="1"/>
</dbReference>
<dbReference type="InterPro" id="IPR013154">
    <property type="entry name" value="ADH-like_N"/>
</dbReference>
<dbReference type="Gene3D" id="3.40.50.720">
    <property type="entry name" value="NAD(P)-binding Rossmann-like Domain"/>
    <property type="match status" value="2"/>
</dbReference>
<dbReference type="Proteomes" id="UP000320811">
    <property type="component" value="Unassembled WGS sequence"/>
</dbReference>
<name>A0A561PNL6_9BACT</name>
<dbReference type="PANTHER" id="PTHR43350:SF19">
    <property type="entry name" value="D-GULOSIDE 3-DEHYDROGENASE"/>
    <property type="match status" value="1"/>
</dbReference>
<evidence type="ECO:0000256" key="2">
    <source>
        <dbReference type="ARBA" id="ARBA00008072"/>
    </source>
</evidence>
<dbReference type="RefSeq" id="WP_145670881.1">
    <property type="nucleotide sequence ID" value="NZ_VIWO01000005.1"/>
</dbReference>
<dbReference type="Gene3D" id="3.30.360.10">
    <property type="entry name" value="Dihydrodipicolinate Reductase, domain 2"/>
    <property type="match status" value="1"/>
</dbReference>
<evidence type="ECO:0000313" key="8">
    <source>
        <dbReference type="Proteomes" id="UP000320811"/>
    </source>
</evidence>
<dbReference type="InterPro" id="IPR011032">
    <property type="entry name" value="GroES-like_sf"/>
</dbReference>
<accession>A0A561PNL6</accession>
<dbReference type="OrthoDB" id="9781031at2"/>
<comment type="similarity">
    <text evidence="2">Belongs to the zinc-containing alcohol dehydrogenase family.</text>
</comment>
<dbReference type="PANTHER" id="PTHR43350">
    <property type="entry name" value="NAD-DEPENDENT ALCOHOL DEHYDROGENASE"/>
    <property type="match status" value="1"/>
</dbReference>
<organism evidence="7 8">
    <name type="scientific">Chitinophaga polysaccharea</name>
    <dbReference type="NCBI Taxonomy" id="1293035"/>
    <lineage>
        <taxon>Bacteria</taxon>
        <taxon>Pseudomonadati</taxon>
        <taxon>Bacteroidota</taxon>
        <taxon>Chitinophagia</taxon>
        <taxon>Chitinophagales</taxon>
        <taxon>Chitinophagaceae</taxon>
        <taxon>Chitinophaga</taxon>
    </lineage>
</organism>
<dbReference type="GO" id="GO:0046872">
    <property type="term" value="F:metal ion binding"/>
    <property type="evidence" value="ECO:0007669"/>
    <property type="project" value="UniProtKB-KW"/>
</dbReference>
<dbReference type="CDD" id="cd08255">
    <property type="entry name" value="2-desacetyl-2-hydroxyethyl_bacteriochlorophyllide_like"/>
    <property type="match status" value="1"/>
</dbReference>
<dbReference type="Pfam" id="PF08240">
    <property type="entry name" value="ADH_N"/>
    <property type="match status" value="1"/>
</dbReference>
<keyword evidence="8" id="KW-1185">Reference proteome</keyword>
<evidence type="ECO:0000256" key="1">
    <source>
        <dbReference type="ARBA" id="ARBA00001947"/>
    </source>
</evidence>
<dbReference type="Gene3D" id="3.90.180.10">
    <property type="entry name" value="Medium-chain alcohol dehydrogenases, catalytic domain"/>
    <property type="match status" value="1"/>
</dbReference>
<dbReference type="InterPro" id="IPR055170">
    <property type="entry name" value="GFO_IDH_MocA-like_dom"/>
</dbReference>
<keyword evidence="4" id="KW-0862">Zinc</keyword>
<dbReference type="InterPro" id="IPR000683">
    <property type="entry name" value="Gfo/Idh/MocA-like_OxRdtase_N"/>
</dbReference>
<dbReference type="GO" id="GO:0000166">
    <property type="term" value="F:nucleotide binding"/>
    <property type="evidence" value="ECO:0007669"/>
    <property type="project" value="InterPro"/>
</dbReference>
<dbReference type="Pfam" id="PF01408">
    <property type="entry name" value="GFO_IDH_MocA"/>
    <property type="match status" value="1"/>
</dbReference>
<dbReference type="Pfam" id="PF00107">
    <property type="entry name" value="ADH_zinc_N"/>
    <property type="match status" value="1"/>
</dbReference>
<evidence type="ECO:0000259" key="6">
    <source>
        <dbReference type="SMART" id="SM00829"/>
    </source>
</evidence>
<dbReference type="InterPro" id="IPR013149">
    <property type="entry name" value="ADH-like_C"/>
</dbReference>
<keyword evidence="5" id="KW-0560">Oxidoreductase</keyword>
<keyword evidence="3" id="KW-0479">Metal-binding</keyword>
<dbReference type="EMBL" id="VIWO01000005">
    <property type="protein sequence ID" value="TWF39690.1"/>
    <property type="molecule type" value="Genomic_DNA"/>
</dbReference>
<dbReference type="SUPFAM" id="SSF50129">
    <property type="entry name" value="GroES-like"/>
    <property type="match status" value="1"/>
</dbReference>
<evidence type="ECO:0000256" key="5">
    <source>
        <dbReference type="ARBA" id="ARBA00023002"/>
    </source>
</evidence>
<evidence type="ECO:0000256" key="3">
    <source>
        <dbReference type="ARBA" id="ARBA00022723"/>
    </source>
</evidence>
<sequence length="725" mass="77938">MKQLIQSFKTGETILEDVPAPGISRGCVLIQTTRSLVSLGTERMLVEFGKANLIQKARQQPDKVKQVLDKVKTEGLMPTLEAVFNKLGQPLPLGYCNVGKVIAVGEEVHDFKIGDRVASNGQHAEFVCVPQNLVAAIPDNVSDEEAAFTVIGSIGLQGIRLCNPTLGETVVVVGLGLIGLMTAGLLAANGCRVIGVDLDAKKIALAREKGIIGINPREGTDVVKAVMDLTGGIGTDGVIITASAKTDDIISQAAQMSRKRGRIVLVGVIGLNISRAEFYEKELTFQVSCSYGPGRYDENYEQRGQDYPLPFVRWTEKRNFEAILQAISARKLDVASLITERVPLAEYQKIYGDIGHSNAIASILVYPEQATAERVVQVIPGASFKGSKGVFGIVGAGNFTKMTMLPALEKVGANIKYIASAGGVTGTALAKKHKIAYSTTDYQELLRDADTDVVLITTRHNAHAGMVTKALQAGKHVFVEKPLALNREELERIVAAYNGSVTLTVGFNRRFSPHVQKVKQLVGNTPMNIIATMNAGAIPANVWVHDMKVGGGRIIGEACHFIDLITYLTGSKVKAVCMNAMGTNPAENTDNASILLQYENGSTGVINYFSNGSKTYAKERIEVYSQERTAVIDNYRVTEGYGFKGFTKLKTGIDKGHKAQFGLLTERIKNGGAALIPFDEIINTTLASFAAIDSLKQGGWVAVAPIGATAKTRSEKAEERPLAVV</sequence>
<dbReference type="GO" id="GO:0016491">
    <property type="term" value="F:oxidoreductase activity"/>
    <property type="evidence" value="ECO:0007669"/>
    <property type="project" value="UniProtKB-KW"/>
</dbReference>
<evidence type="ECO:0000313" key="7">
    <source>
        <dbReference type="EMBL" id="TWF39690.1"/>
    </source>
</evidence>
<gene>
    <name evidence="7" type="ORF">FHW36_105129</name>
</gene>
<feature type="domain" description="Enoyl reductase (ER)" evidence="6">
    <location>
        <begin position="75"/>
        <end position="265"/>
    </location>
</feature>
<dbReference type="InterPro" id="IPR036291">
    <property type="entry name" value="NAD(P)-bd_dom_sf"/>
</dbReference>
<reference evidence="7 8" key="1">
    <citation type="submission" date="2019-06" db="EMBL/GenBank/DDBJ databases">
        <title>Sorghum-associated microbial communities from plants grown in Nebraska, USA.</title>
        <authorList>
            <person name="Schachtman D."/>
        </authorList>
    </citation>
    <scope>NUCLEOTIDE SEQUENCE [LARGE SCALE GENOMIC DNA]</scope>
    <source>
        <strain evidence="7 8">1209</strain>
    </source>
</reference>
<comment type="caution">
    <text evidence="7">The sequence shown here is derived from an EMBL/GenBank/DDBJ whole genome shotgun (WGS) entry which is preliminary data.</text>
</comment>
<dbReference type="SMART" id="SM00829">
    <property type="entry name" value="PKS_ER"/>
    <property type="match status" value="1"/>
</dbReference>
<dbReference type="SUPFAM" id="SSF55347">
    <property type="entry name" value="Glyceraldehyde-3-phosphate dehydrogenase-like, C-terminal domain"/>
    <property type="match status" value="1"/>
</dbReference>
<comment type="cofactor">
    <cofactor evidence="1">
        <name>Zn(2+)</name>
        <dbReference type="ChEBI" id="CHEBI:29105"/>
    </cofactor>
</comment>
<dbReference type="AlphaFoldDB" id="A0A561PNL6"/>
<proteinExistence type="inferred from homology"/>
<dbReference type="InterPro" id="IPR020843">
    <property type="entry name" value="ER"/>
</dbReference>
<protein>
    <submittedName>
        <fullName evidence="7">Putative dehydrogenase</fullName>
    </submittedName>
</protein>
<evidence type="ECO:0000256" key="4">
    <source>
        <dbReference type="ARBA" id="ARBA00022833"/>
    </source>
</evidence>
<dbReference type="SUPFAM" id="SSF51735">
    <property type="entry name" value="NAD(P)-binding Rossmann-fold domains"/>
    <property type="match status" value="2"/>
</dbReference>